<evidence type="ECO:0000256" key="2">
    <source>
        <dbReference type="ARBA" id="ARBA00022857"/>
    </source>
</evidence>
<proteinExistence type="inferred from homology"/>
<dbReference type="PROSITE" id="PS00687">
    <property type="entry name" value="ALDEHYDE_DEHYDR_GLU"/>
    <property type="match status" value="1"/>
</dbReference>
<dbReference type="Proteomes" id="UP000027192">
    <property type="component" value="Unassembled WGS sequence"/>
</dbReference>
<dbReference type="PROSITE" id="PS00070">
    <property type="entry name" value="ALDEHYDE_DEHYDR_CYS"/>
    <property type="match status" value="1"/>
</dbReference>
<keyword evidence="2" id="KW-0521">NADP</keyword>
<gene>
    <name evidence="7" type="ORF">EA58_00035</name>
</gene>
<dbReference type="InterPro" id="IPR016161">
    <property type="entry name" value="Ald_DH/histidinol_DH"/>
</dbReference>
<comment type="similarity">
    <text evidence="1 5">Belongs to the aldehyde dehydrogenase family.</text>
</comment>
<organism evidence="7 8">
    <name type="scientific">Photobacterium galatheae</name>
    <dbReference type="NCBI Taxonomy" id="1654360"/>
    <lineage>
        <taxon>Bacteria</taxon>
        <taxon>Pseudomonadati</taxon>
        <taxon>Pseudomonadota</taxon>
        <taxon>Gammaproteobacteria</taxon>
        <taxon>Vibrionales</taxon>
        <taxon>Vibrionaceae</taxon>
        <taxon>Photobacterium</taxon>
    </lineage>
</organism>
<dbReference type="Gene3D" id="3.40.309.10">
    <property type="entry name" value="Aldehyde Dehydrogenase, Chain A, domain 2"/>
    <property type="match status" value="1"/>
</dbReference>
<sequence>MTTMQQTISPVDGSVYVTRPHASQTEIQQALTLAERAQKNWAGTDLAERQAICAKAVEWFEAHQAEIGLEISWQMGRPVRYAKGEVAGLAERARYMIAASETALAPVTLPDKPGFTRYIRREPVGVVAVIAPWNYPYLTAVNSIVPALLAGNSVILKHSAQTPLCAERLKAAFDAAGLPEGVFQFLHLSHDDTTALIQSTQISHVAFTGSVPAGAHVEQAVAGRFIGVGLELGGKDPAYIREDADLDAAVETAIDGAFFNSGQSCCGIERIYVHASVYDTFVEKAVAIVNQYTLGRSDDPDTTLGPLVRASAADFVRGQIAEAVAQGAVAHIDEKNFPLSKAGTPYLAPQILTQVDHSMRVMHEESFGPVVGIMKVSSDEEAIALMNDSDFGLTASIFTQDIDTGITLGEQLETGTFFMNRCDYLDPALAWTGVKQSGRGFTLSVLGFEALTRPKSFHIKTLG</sequence>
<evidence type="ECO:0000256" key="3">
    <source>
        <dbReference type="ARBA" id="ARBA00023002"/>
    </source>
</evidence>
<evidence type="ECO:0000256" key="4">
    <source>
        <dbReference type="PROSITE-ProRule" id="PRU10007"/>
    </source>
</evidence>
<dbReference type="Gene3D" id="3.40.605.10">
    <property type="entry name" value="Aldehyde Dehydrogenase, Chain A, domain 1"/>
    <property type="match status" value="1"/>
</dbReference>
<dbReference type="InterPro" id="IPR016162">
    <property type="entry name" value="Ald_DH_N"/>
</dbReference>
<dbReference type="CDD" id="cd07102">
    <property type="entry name" value="ALDH_EDX86601"/>
    <property type="match status" value="1"/>
</dbReference>
<dbReference type="PANTHER" id="PTHR11699">
    <property type="entry name" value="ALDEHYDE DEHYDROGENASE-RELATED"/>
    <property type="match status" value="1"/>
</dbReference>
<dbReference type="GO" id="GO:0016620">
    <property type="term" value="F:oxidoreductase activity, acting on the aldehyde or oxo group of donors, NAD or NADP as acceptor"/>
    <property type="evidence" value="ECO:0007669"/>
    <property type="project" value="InterPro"/>
</dbReference>
<evidence type="ECO:0000259" key="6">
    <source>
        <dbReference type="Pfam" id="PF00171"/>
    </source>
</evidence>
<reference evidence="7 8" key="1">
    <citation type="submission" date="2014-04" db="EMBL/GenBank/DDBJ databases">
        <title>Draft genome sequence of Photobacterium halotolerans S2753: a solonamide, ngercheumicin and holomycin producer.</title>
        <authorList>
            <person name="Machado H.R."/>
            <person name="Gram L."/>
        </authorList>
    </citation>
    <scope>NUCLEOTIDE SEQUENCE [LARGE SCALE GENOMIC DNA]</scope>
    <source>
        <strain evidence="7 8">S2753</strain>
    </source>
</reference>
<dbReference type="InterPro" id="IPR016160">
    <property type="entry name" value="Ald_DH_CS_CYS"/>
</dbReference>
<keyword evidence="3 5" id="KW-0560">Oxidoreductase</keyword>
<evidence type="ECO:0000313" key="7">
    <source>
        <dbReference type="EMBL" id="KDM93510.1"/>
    </source>
</evidence>
<name>A0A066RSS2_9GAMM</name>
<evidence type="ECO:0000256" key="1">
    <source>
        <dbReference type="ARBA" id="ARBA00009986"/>
    </source>
</evidence>
<dbReference type="RefSeq" id="WP_036747456.1">
    <property type="nucleotide sequence ID" value="NZ_JAGSGC010000021.1"/>
</dbReference>
<dbReference type="AlphaFoldDB" id="A0A066RSS2"/>
<evidence type="ECO:0000313" key="8">
    <source>
        <dbReference type="Proteomes" id="UP000027192"/>
    </source>
</evidence>
<dbReference type="InterPro" id="IPR029510">
    <property type="entry name" value="Ald_DH_CS_GLU"/>
</dbReference>
<accession>A0A066RSS2</accession>
<dbReference type="Pfam" id="PF00171">
    <property type="entry name" value="Aldedh"/>
    <property type="match status" value="1"/>
</dbReference>
<dbReference type="FunFam" id="3.40.605.10:FF:000012">
    <property type="entry name" value="NAD-dependent succinate-semialdehyde dehydrogenase"/>
    <property type="match status" value="1"/>
</dbReference>
<dbReference type="OrthoDB" id="9812625at2"/>
<feature type="active site" evidence="4">
    <location>
        <position position="231"/>
    </location>
</feature>
<dbReference type="STRING" id="1654360.EA58_00035"/>
<keyword evidence="8" id="KW-1185">Reference proteome</keyword>
<dbReference type="SUPFAM" id="SSF53720">
    <property type="entry name" value="ALDH-like"/>
    <property type="match status" value="1"/>
</dbReference>
<dbReference type="InterPro" id="IPR016163">
    <property type="entry name" value="Ald_DH_C"/>
</dbReference>
<feature type="domain" description="Aldehyde dehydrogenase" evidence="6">
    <location>
        <begin position="5"/>
        <end position="456"/>
    </location>
</feature>
<dbReference type="InterPro" id="IPR015590">
    <property type="entry name" value="Aldehyde_DH_dom"/>
</dbReference>
<comment type="caution">
    <text evidence="7">The sequence shown here is derived from an EMBL/GenBank/DDBJ whole genome shotgun (WGS) entry which is preliminary data.</text>
</comment>
<protein>
    <submittedName>
        <fullName evidence="7">Aldehyde dehydrogenase</fullName>
    </submittedName>
</protein>
<dbReference type="FunFam" id="3.40.309.10:FF:000009">
    <property type="entry name" value="Aldehyde dehydrogenase A"/>
    <property type="match status" value="1"/>
</dbReference>
<dbReference type="EMBL" id="JMIB01000001">
    <property type="protein sequence ID" value="KDM93510.1"/>
    <property type="molecule type" value="Genomic_DNA"/>
</dbReference>
<evidence type="ECO:0000256" key="5">
    <source>
        <dbReference type="RuleBase" id="RU003345"/>
    </source>
</evidence>